<keyword evidence="1" id="KW-0418">Kinase</keyword>
<keyword evidence="1" id="KW-0723">Serine/threonine-protein kinase</keyword>
<dbReference type="PANTHER" id="PTHR35526:SF3">
    <property type="entry name" value="ANTI-SIGMA-F FACTOR RSBW"/>
    <property type="match status" value="1"/>
</dbReference>
<evidence type="ECO:0000259" key="2">
    <source>
        <dbReference type="Pfam" id="PF13581"/>
    </source>
</evidence>
<name>A0A918GBC8_STRGD</name>
<keyword evidence="1" id="KW-0808">Transferase</keyword>
<evidence type="ECO:0000256" key="1">
    <source>
        <dbReference type="ARBA" id="ARBA00022527"/>
    </source>
</evidence>
<evidence type="ECO:0000313" key="4">
    <source>
        <dbReference type="Proteomes" id="UP000653493"/>
    </source>
</evidence>
<feature type="domain" description="Histidine kinase/HSP90-like ATPase" evidence="2">
    <location>
        <begin position="17"/>
        <end position="120"/>
    </location>
</feature>
<dbReference type="InterPro" id="IPR036890">
    <property type="entry name" value="HATPase_C_sf"/>
</dbReference>
<dbReference type="InterPro" id="IPR050267">
    <property type="entry name" value="Anti-sigma-factor_SerPK"/>
</dbReference>
<dbReference type="GO" id="GO:0004674">
    <property type="term" value="F:protein serine/threonine kinase activity"/>
    <property type="evidence" value="ECO:0007669"/>
    <property type="project" value="UniProtKB-KW"/>
</dbReference>
<gene>
    <name evidence="3" type="ORF">GCM10010238_16430</name>
</gene>
<sequence>MRTVSPPGTWAYALRLPYDPRAARVARVTVRAALDGHGRHELVDDVELLVSELVTNAYRHAGGGCSLRITALRDGRVRVGVWDGHPHVPEAFREGAPLSPGDPHAPGGRGLHLVREYAEAWGVWSSGEALPGRRGAGKLLWFEVGAAPGPA</sequence>
<dbReference type="PANTHER" id="PTHR35526">
    <property type="entry name" value="ANTI-SIGMA-F FACTOR RSBW-RELATED"/>
    <property type="match status" value="1"/>
</dbReference>
<comment type="caution">
    <text evidence="3">The sequence shown here is derived from an EMBL/GenBank/DDBJ whole genome shotgun (WGS) entry which is preliminary data.</text>
</comment>
<keyword evidence="4" id="KW-1185">Reference proteome</keyword>
<dbReference type="Pfam" id="PF13581">
    <property type="entry name" value="HATPase_c_2"/>
    <property type="match status" value="1"/>
</dbReference>
<dbReference type="SUPFAM" id="SSF55874">
    <property type="entry name" value="ATPase domain of HSP90 chaperone/DNA topoisomerase II/histidine kinase"/>
    <property type="match status" value="1"/>
</dbReference>
<dbReference type="Proteomes" id="UP000653493">
    <property type="component" value="Unassembled WGS sequence"/>
</dbReference>
<evidence type="ECO:0000313" key="3">
    <source>
        <dbReference type="EMBL" id="GGS28477.1"/>
    </source>
</evidence>
<organism evidence="3 4">
    <name type="scientific">Streptomyces griseoviridis</name>
    <dbReference type="NCBI Taxonomy" id="45398"/>
    <lineage>
        <taxon>Bacteria</taxon>
        <taxon>Bacillati</taxon>
        <taxon>Actinomycetota</taxon>
        <taxon>Actinomycetes</taxon>
        <taxon>Kitasatosporales</taxon>
        <taxon>Streptomycetaceae</taxon>
        <taxon>Streptomyces</taxon>
    </lineage>
</organism>
<reference evidence="3" key="2">
    <citation type="submission" date="2020-09" db="EMBL/GenBank/DDBJ databases">
        <authorList>
            <person name="Sun Q."/>
            <person name="Ohkuma M."/>
        </authorList>
    </citation>
    <scope>NUCLEOTIDE SEQUENCE</scope>
    <source>
        <strain evidence="3">JCM 4234</strain>
    </source>
</reference>
<dbReference type="EMBL" id="BMSL01000003">
    <property type="protein sequence ID" value="GGS28477.1"/>
    <property type="molecule type" value="Genomic_DNA"/>
</dbReference>
<dbReference type="CDD" id="cd16936">
    <property type="entry name" value="HATPase_RsbW-like"/>
    <property type="match status" value="1"/>
</dbReference>
<proteinExistence type="predicted"/>
<dbReference type="Gene3D" id="3.30.565.10">
    <property type="entry name" value="Histidine kinase-like ATPase, C-terminal domain"/>
    <property type="match status" value="1"/>
</dbReference>
<protein>
    <recommendedName>
        <fullName evidence="2">Histidine kinase/HSP90-like ATPase domain-containing protein</fullName>
    </recommendedName>
</protein>
<reference evidence="3" key="1">
    <citation type="journal article" date="2014" name="Int. J. Syst. Evol. Microbiol.">
        <title>Complete genome sequence of Corynebacterium casei LMG S-19264T (=DSM 44701T), isolated from a smear-ripened cheese.</title>
        <authorList>
            <consortium name="US DOE Joint Genome Institute (JGI-PGF)"/>
            <person name="Walter F."/>
            <person name="Albersmeier A."/>
            <person name="Kalinowski J."/>
            <person name="Ruckert C."/>
        </authorList>
    </citation>
    <scope>NUCLEOTIDE SEQUENCE</scope>
    <source>
        <strain evidence="3">JCM 4234</strain>
    </source>
</reference>
<dbReference type="InterPro" id="IPR003594">
    <property type="entry name" value="HATPase_dom"/>
</dbReference>
<accession>A0A918GBC8</accession>
<dbReference type="AlphaFoldDB" id="A0A918GBC8"/>